<dbReference type="Pfam" id="PF01368">
    <property type="entry name" value="DHH"/>
    <property type="match status" value="1"/>
</dbReference>
<dbReference type="GeneID" id="24905879"/>
<organism evidence="2 3">
    <name type="scientific">Thermococcus paralvinellae</name>
    <dbReference type="NCBI Taxonomy" id="582419"/>
    <lineage>
        <taxon>Archaea</taxon>
        <taxon>Methanobacteriati</taxon>
        <taxon>Methanobacteriota</taxon>
        <taxon>Thermococci</taxon>
        <taxon>Thermococcales</taxon>
        <taxon>Thermococcaceae</taxon>
        <taxon>Thermococcus</taxon>
    </lineage>
</organism>
<dbReference type="AlphaFoldDB" id="W0I2R6"/>
<dbReference type="InterPro" id="IPR036291">
    <property type="entry name" value="NAD(P)-bd_dom_sf"/>
</dbReference>
<gene>
    <name evidence="2" type="ORF">TES1_0962</name>
</gene>
<name>W0I2R6_9EURY</name>
<dbReference type="PROSITE" id="PS51201">
    <property type="entry name" value="RCK_N"/>
    <property type="match status" value="1"/>
</dbReference>
<evidence type="ECO:0000313" key="3">
    <source>
        <dbReference type="Proteomes" id="UP000019027"/>
    </source>
</evidence>
<dbReference type="GO" id="GO:0006813">
    <property type="term" value="P:potassium ion transport"/>
    <property type="evidence" value="ECO:0007669"/>
    <property type="project" value="InterPro"/>
</dbReference>
<dbReference type="STRING" id="582419.TES1_0962"/>
<dbReference type="GO" id="GO:0003676">
    <property type="term" value="F:nucleic acid binding"/>
    <property type="evidence" value="ECO:0007669"/>
    <property type="project" value="InterPro"/>
</dbReference>
<dbReference type="Gene3D" id="3.40.50.720">
    <property type="entry name" value="NAD(P)-binding Rossmann-like Domain"/>
    <property type="match status" value="1"/>
</dbReference>
<dbReference type="HOGENOM" id="CLU_046377_1_1_2"/>
<dbReference type="Pfam" id="PF02272">
    <property type="entry name" value="DHHA1"/>
    <property type="match status" value="1"/>
</dbReference>
<dbReference type="Pfam" id="PF02254">
    <property type="entry name" value="TrkA_N"/>
    <property type="match status" value="1"/>
</dbReference>
<evidence type="ECO:0000313" key="2">
    <source>
        <dbReference type="EMBL" id="AHF80346.1"/>
    </source>
</evidence>
<dbReference type="InterPro" id="IPR003148">
    <property type="entry name" value="RCK_N"/>
</dbReference>
<dbReference type="RefSeq" id="WP_265100808.1">
    <property type="nucleotide sequence ID" value="NZ_CP006965.1"/>
</dbReference>
<dbReference type="Gene3D" id="3.90.1640.10">
    <property type="entry name" value="inorganic pyrophosphatase (n-terminal core)"/>
    <property type="match status" value="1"/>
</dbReference>
<accession>W0I2R6</accession>
<dbReference type="PANTHER" id="PTHR47618:SF1">
    <property type="entry name" value="BIFUNCTIONAL OLIGORIBONUCLEASE AND PAP PHOSPHATASE NRNA"/>
    <property type="match status" value="1"/>
</dbReference>
<dbReference type="InterPro" id="IPR051319">
    <property type="entry name" value="Oligoribo/pAp-PDE_c-di-AMP_PDE"/>
</dbReference>
<evidence type="ECO:0000259" key="1">
    <source>
        <dbReference type="PROSITE" id="PS51201"/>
    </source>
</evidence>
<dbReference type="PANTHER" id="PTHR47618">
    <property type="entry name" value="BIFUNCTIONAL OLIGORIBONUCLEASE AND PAP PHOSPHATASE NRNA"/>
    <property type="match status" value="1"/>
</dbReference>
<dbReference type="KEGG" id="ths:TES1_0962"/>
<dbReference type="InterPro" id="IPR001667">
    <property type="entry name" value="DDH_dom"/>
</dbReference>
<reference evidence="2 3" key="1">
    <citation type="journal article" date="2014" name="Int. J. Syst. Evol. Microbiol.">
        <title>Thermococcus paralvinellae sp. nov. and Thermococcus cleftensis sp. nov. of hyperthermophilic heterotrophs from deep-sea hydrothermal vents.</title>
        <authorList>
            <person name="Hensley S.A."/>
            <person name="Jung J.H."/>
            <person name="Park C.S."/>
            <person name="Holden J.F."/>
        </authorList>
    </citation>
    <scope>NUCLEOTIDE SEQUENCE [LARGE SCALE GENOMIC DNA]</scope>
    <source>
        <strain evidence="2 3">ES1</strain>
    </source>
</reference>
<dbReference type="SUPFAM" id="SSF64182">
    <property type="entry name" value="DHH phosphoesterases"/>
    <property type="match status" value="1"/>
</dbReference>
<sequence length="493" mass="54472">MDMVRKMKVLILGGGAIGRTIAEALKGEFEVTIIEKDELRAKSLAESGFQVVHGDFSYTATLLKAHIDKADLAIITTMDVPTIKRTIQVIRSNNKTIPILTILPDDITPEDIANQMKEEFETEVKIDYAVSPRKAISKVIVEIVEMFGEKKNANLLAKKLQELKQKGDALLIIMHDNPDPDSMASAAALKAIAQNFGLKAHIVYGGEVTHHENKALLNVLGVDMSKVSRGSYEIKRYPFIALIDCQPNGNLTILEEDDLNNIQIIIDHHQILQSLKEKLPSDAFVDIRPEVNSTSSILAEYFKALNLPLNETLSTGLFYGIYVDTKKFSKLSHVDLKAIEFLAEKVNYELLDKIEHPDISTETAEILARAILNRKIYKNVVISNVGFITNRDAIAESADFLLRLEGITTVLVFGIVDDRIEISARTRDVRVNIGKVLKEAFGEIGSGGGHAQSGGARISLGIFKLAKDKSSLLRLAEEAITEKFLEALGIKES</sequence>
<feature type="domain" description="RCK N-terminal" evidence="1">
    <location>
        <begin position="6"/>
        <end position="130"/>
    </location>
</feature>
<keyword evidence="3" id="KW-1185">Reference proteome</keyword>
<proteinExistence type="predicted"/>
<dbReference type="InterPro" id="IPR038763">
    <property type="entry name" value="DHH_sf"/>
</dbReference>
<dbReference type="Proteomes" id="UP000019027">
    <property type="component" value="Chromosome"/>
</dbReference>
<dbReference type="Gene3D" id="3.10.310.30">
    <property type="match status" value="1"/>
</dbReference>
<dbReference type="InterPro" id="IPR003156">
    <property type="entry name" value="DHHA1_dom"/>
</dbReference>
<dbReference type="SUPFAM" id="SSF51735">
    <property type="entry name" value="NAD(P)-binding Rossmann-fold domains"/>
    <property type="match status" value="1"/>
</dbReference>
<protein>
    <submittedName>
        <fullName evidence="2">Phosphoesterase</fullName>
    </submittedName>
</protein>
<dbReference type="EMBL" id="CP006965">
    <property type="protein sequence ID" value="AHF80346.1"/>
    <property type="molecule type" value="Genomic_DNA"/>
</dbReference>